<protein>
    <submittedName>
        <fullName evidence="1">Uncharacterized protein</fullName>
    </submittedName>
</protein>
<evidence type="ECO:0000313" key="2">
    <source>
        <dbReference type="Proteomes" id="UP001489004"/>
    </source>
</evidence>
<dbReference type="AlphaFoldDB" id="A0AAW1P3N1"/>
<keyword evidence="2" id="KW-1185">Reference proteome</keyword>
<comment type="caution">
    <text evidence="1">The sequence shown here is derived from an EMBL/GenBank/DDBJ whole genome shotgun (WGS) entry which is preliminary data.</text>
</comment>
<sequence>MMGLSHTQAPAKEPPLIYSKRVESWFGFGRDGEQFNAALVVLGGLYAGWRKINQARWVVEWDKLHHAVQKAVKEGATEKQKAALEM</sequence>
<reference evidence="1 2" key="1">
    <citation type="journal article" date="2024" name="Nat. Commun.">
        <title>Phylogenomics reveals the evolutionary origins of lichenization in chlorophyte algae.</title>
        <authorList>
            <person name="Puginier C."/>
            <person name="Libourel C."/>
            <person name="Otte J."/>
            <person name="Skaloud P."/>
            <person name="Haon M."/>
            <person name="Grisel S."/>
            <person name="Petersen M."/>
            <person name="Berrin J.G."/>
            <person name="Delaux P.M."/>
            <person name="Dal Grande F."/>
            <person name="Keller J."/>
        </authorList>
    </citation>
    <scope>NUCLEOTIDE SEQUENCE [LARGE SCALE GENOMIC DNA]</scope>
    <source>
        <strain evidence="1 2">SAG 2043</strain>
    </source>
</reference>
<gene>
    <name evidence="1" type="ORF">WJX72_003036</name>
</gene>
<name>A0AAW1P3N1_9CHLO</name>
<accession>A0AAW1P3N1</accession>
<organism evidence="1 2">
    <name type="scientific">[Myrmecia] bisecta</name>
    <dbReference type="NCBI Taxonomy" id="41462"/>
    <lineage>
        <taxon>Eukaryota</taxon>
        <taxon>Viridiplantae</taxon>
        <taxon>Chlorophyta</taxon>
        <taxon>core chlorophytes</taxon>
        <taxon>Trebouxiophyceae</taxon>
        <taxon>Trebouxiales</taxon>
        <taxon>Trebouxiaceae</taxon>
        <taxon>Myrmecia</taxon>
    </lineage>
</organism>
<dbReference type="EMBL" id="JALJOR010000019">
    <property type="protein sequence ID" value="KAK9803897.1"/>
    <property type="molecule type" value="Genomic_DNA"/>
</dbReference>
<evidence type="ECO:0000313" key="1">
    <source>
        <dbReference type="EMBL" id="KAK9803897.1"/>
    </source>
</evidence>
<proteinExistence type="predicted"/>
<dbReference type="Proteomes" id="UP001489004">
    <property type="component" value="Unassembled WGS sequence"/>
</dbReference>